<organism evidence="2 3">
    <name type="scientific">Yanofskybacteria sp. (strain GW2011_GWA1_39_13)</name>
    <dbReference type="NCBI Taxonomy" id="1619019"/>
    <lineage>
        <taxon>Bacteria</taxon>
        <taxon>Candidatus Yanofskyibacteriota</taxon>
    </lineage>
</organism>
<protein>
    <submittedName>
        <fullName evidence="2">Uncharacterized protein</fullName>
    </submittedName>
</protein>
<evidence type="ECO:0000313" key="2">
    <source>
        <dbReference type="EMBL" id="KKR02613.1"/>
    </source>
</evidence>
<dbReference type="Proteomes" id="UP000034845">
    <property type="component" value="Unassembled WGS sequence"/>
</dbReference>
<keyword evidence="1" id="KW-0472">Membrane</keyword>
<dbReference type="AlphaFoldDB" id="A0A0G0MHK2"/>
<feature type="transmembrane region" description="Helical" evidence="1">
    <location>
        <begin position="21"/>
        <end position="38"/>
    </location>
</feature>
<accession>A0A0G0MHK2</accession>
<proteinExistence type="predicted"/>
<feature type="transmembrane region" description="Helical" evidence="1">
    <location>
        <begin position="131"/>
        <end position="151"/>
    </location>
</feature>
<comment type="caution">
    <text evidence="2">The sequence shown here is derived from an EMBL/GenBank/DDBJ whole genome shotgun (WGS) entry which is preliminary data.</text>
</comment>
<keyword evidence="1" id="KW-0812">Transmembrane</keyword>
<reference evidence="2 3" key="1">
    <citation type="journal article" date="2015" name="Nature">
        <title>rRNA introns, odd ribosomes, and small enigmatic genomes across a large radiation of phyla.</title>
        <authorList>
            <person name="Brown C.T."/>
            <person name="Hug L.A."/>
            <person name="Thomas B.C."/>
            <person name="Sharon I."/>
            <person name="Castelle C.J."/>
            <person name="Singh A."/>
            <person name="Wilkins M.J."/>
            <person name="Williams K.H."/>
            <person name="Banfield J.F."/>
        </authorList>
    </citation>
    <scope>NUCLEOTIDE SEQUENCE [LARGE SCALE GENOMIC DNA]</scope>
    <source>
        <strain evidence="3">GW2011_GWA1_39_13</strain>
    </source>
</reference>
<evidence type="ECO:0000313" key="3">
    <source>
        <dbReference type="Proteomes" id="UP000034845"/>
    </source>
</evidence>
<gene>
    <name evidence="2" type="ORF">UT29_C0001G0093</name>
</gene>
<dbReference type="EMBL" id="LBWF01000001">
    <property type="protein sequence ID" value="KKR02613.1"/>
    <property type="molecule type" value="Genomic_DNA"/>
</dbReference>
<sequence length="164" mass="19313">MFSNIVRKFLRWYDNHDDFNVVFAGALFSIQLIHLLWLTTNVVIPRIFDVAPFLINHLFNTTIAVVDYTEIPAIVATSLVYLRSYKIKPNRKDLFFLIFLNVQWLHILWITDEMVIQVLGYASLVGHWNHIVAWLAISIDYLELPVIFETMKRAIKIIIRKKPN</sequence>
<name>A0A0G0MHK2_YANXG</name>
<evidence type="ECO:0000256" key="1">
    <source>
        <dbReference type="SAM" id="Phobius"/>
    </source>
</evidence>
<feature type="transmembrane region" description="Helical" evidence="1">
    <location>
        <begin position="58"/>
        <end position="82"/>
    </location>
</feature>
<feature type="transmembrane region" description="Helical" evidence="1">
    <location>
        <begin position="94"/>
        <end position="111"/>
    </location>
</feature>
<keyword evidence="1" id="KW-1133">Transmembrane helix</keyword>